<keyword evidence="2" id="KW-1185">Reference proteome</keyword>
<name>A0A2N7X5D9_9BURK</name>
<evidence type="ECO:0000313" key="1">
    <source>
        <dbReference type="EMBL" id="PMS36976.1"/>
    </source>
</evidence>
<comment type="caution">
    <text evidence="1">The sequence shown here is derived from an EMBL/GenBank/DDBJ whole genome shotgun (WGS) entry which is preliminary data.</text>
</comment>
<dbReference type="EMBL" id="PNYC01000005">
    <property type="protein sequence ID" value="PMS36976.1"/>
    <property type="molecule type" value="Genomic_DNA"/>
</dbReference>
<organism evidence="1 2">
    <name type="scientific">Trinickia symbiotica</name>
    <dbReference type="NCBI Taxonomy" id="863227"/>
    <lineage>
        <taxon>Bacteria</taxon>
        <taxon>Pseudomonadati</taxon>
        <taxon>Pseudomonadota</taxon>
        <taxon>Betaproteobacteria</taxon>
        <taxon>Burkholderiales</taxon>
        <taxon>Burkholderiaceae</taxon>
        <taxon>Trinickia</taxon>
    </lineage>
</organism>
<reference evidence="1 2" key="1">
    <citation type="submission" date="2018-01" db="EMBL/GenBank/DDBJ databases">
        <title>Whole genome analyses suggest that Burkholderia sensu lato contains two further novel genera in the rhizoxinica-symbiotica group Mycetohabitans gen. nov., and Trinickia gen. nov.: implications for the evolution of diazotrophy and nodulation in the Burkholderiaceae.</title>
        <authorList>
            <person name="Estrada-de los Santos P."/>
            <person name="Palmer M."/>
            <person name="Chavez-Ramirez B."/>
            <person name="Beukes C."/>
            <person name="Steenkamp E.T."/>
            <person name="Hirsch A.M."/>
            <person name="Manyaka P."/>
            <person name="Maluk M."/>
            <person name="Lafos M."/>
            <person name="Crook M."/>
            <person name="Gross E."/>
            <person name="Simon M.F."/>
            <person name="Bueno dos Reis Junior F."/>
            <person name="Poole P.S."/>
            <person name="Venter S.N."/>
            <person name="James E.K."/>
        </authorList>
    </citation>
    <scope>NUCLEOTIDE SEQUENCE [LARGE SCALE GENOMIC DNA]</scope>
    <source>
        <strain evidence="1 2">JPY 581</strain>
    </source>
</reference>
<dbReference type="Proteomes" id="UP000235777">
    <property type="component" value="Unassembled WGS sequence"/>
</dbReference>
<dbReference type="AlphaFoldDB" id="A0A2N7X5D9"/>
<accession>A0A2N7X5D9</accession>
<sequence>METEIAFPSSLALARRHADQIRRIVSAHECSDPKVIDYDDPDYELTLLVTGTERTSLFHLGGIMVDIEEQLGIQAFIVELGGFEETVARTGYRHRVFDL</sequence>
<evidence type="ECO:0000313" key="2">
    <source>
        <dbReference type="Proteomes" id="UP000235777"/>
    </source>
</evidence>
<protein>
    <submittedName>
        <fullName evidence="1">Uncharacterized protein</fullName>
    </submittedName>
</protein>
<gene>
    <name evidence="1" type="ORF">C0Z20_09585</name>
</gene>
<dbReference type="RefSeq" id="WP_018442137.1">
    <property type="nucleotide sequence ID" value="NZ_KB890184.1"/>
</dbReference>
<dbReference type="OrthoDB" id="9906970at2"/>
<proteinExistence type="predicted"/>